<dbReference type="InterPro" id="IPR040190">
    <property type="entry name" value="MURQ/GCKR"/>
</dbReference>
<dbReference type="SUPFAM" id="SSF53697">
    <property type="entry name" value="SIS domain"/>
    <property type="match status" value="1"/>
</dbReference>
<comment type="caution">
    <text evidence="4">The sequence shown here is derived from an EMBL/GenBank/DDBJ whole genome shotgun (WGS) entry which is preliminary data.</text>
</comment>
<dbReference type="EMBL" id="VSSQ01000131">
    <property type="protein sequence ID" value="MPL79855.1"/>
    <property type="molecule type" value="Genomic_DNA"/>
</dbReference>
<evidence type="ECO:0000259" key="3">
    <source>
        <dbReference type="PROSITE" id="PS51464"/>
    </source>
</evidence>
<reference evidence="4" key="1">
    <citation type="submission" date="2019-08" db="EMBL/GenBank/DDBJ databases">
        <authorList>
            <person name="Kucharzyk K."/>
            <person name="Murdoch R.W."/>
            <person name="Higgins S."/>
            <person name="Loffler F."/>
        </authorList>
    </citation>
    <scope>NUCLEOTIDE SEQUENCE</scope>
</reference>
<dbReference type="InterPro" id="IPR001347">
    <property type="entry name" value="SIS_dom"/>
</dbReference>
<dbReference type="GO" id="GO:0097367">
    <property type="term" value="F:carbohydrate derivative binding"/>
    <property type="evidence" value="ECO:0007669"/>
    <property type="project" value="InterPro"/>
</dbReference>
<dbReference type="HAMAP" id="MF_00068">
    <property type="entry name" value="MurQ"/>
    <property type="match status" value="1"/>
</dbReference>
<dbReference type="GO" id="GO:0016803">
    <property type="term" value="F:ether hydrolase activity"/>
    <property type="evidence" value="ECO:0007669"/>
    <property type="project" value="TreeGrafter"/>
</dbReference>
<dbReference type="Pfam" id="PF22645">
    <property type="entry name" value="GKRP_SIS_N"/>
    <property type="match status" value="1"/>
</dbReference>
<dbReference type="InterPro" id="IPR046348">
    <property type="entry name" value="SIS_dom_sf"/>
</dbReference>
<evidence type="ECO:0000256" key="2">
    <source>
        <dbReference type="ARBA" id="ARBA00023277"/>
    </source>
</evidence>
<dbReference type="AlphaFoldDB" id="A0A644ULQ8"/>
<organism evidence="4">
    <name type="scientific">bioreactor metagenome</name>
    <dbReference type="NCBI Taxonomy" id="1076179"/>
    <lineage>
        <taxon>unclassified sequences</taxon>
        <taxon>metagenomes</taxon>
        <taxon>ecological metagenomes</taxon>
    </lineage>
</organism>
<dbReference type="NCBIfam" id="NF003915">
    <property type="entry name" value="PRK05441.1"/>
    <property type="match status" value="1"/>
</dbReference>
<evidence type="ECO:0000256" key="1">
    <source>
        <dbReference type="ARBA" id="ARBA00023239"/>
    </source>
</evidence>
<dbReference type="PROSITE" id="PS01272">
    <property type="entry name" value="GCKR"/>
    <property type="match status" value="1"/>
</dbReference>
<dbReference type="PROSITE" id="PS51464">
    <property type="entry name" value="SIS"/>
    <property type="match status" value="1"/>
</dbReference>
<dbReference type="CDD" id="cd05007">
    <property type="entry name" value="SIS_Etherase"/>
    <property type="match status" value="1"/>
</dbReference>
<dbReference type="GO" id="GO:0009254">
    <property type="term" value="P:peptidoglycan turnover"/>
    <property type="evidence" value="ECO:0007669"/>
    <property type="project" value="TreeGrafter"/>
</dbReference>
<sequence>MKITEQPSRYSDLDKMSTLDLLQNMNREDKTVPVAVEKCIPQIEKIVDGIVERMKKGGRLFYLGAGTSGRLGILDASEIPPTYGAPYDLVIGLIAGGDSAIRRAVEAAEDNWDMGWSDMQQFGIDKNDVVIGIAASGTTPYVIGAVREARKRGLLTGCITCNPNSPLAAEVEIPIEVVVGPEFVTGSTRMKSGTAQKLVLNMISTTSMIKLGRVKGNKMVDMQLTNAKLVDRGTLMIMEEAGITDYELANSLLLEHGSVRKAVDFHLGKTQSKN</sequence>
<keyword evidence="2" id="KW-0119">Carbohydrate metabolism</keyword>
<name>A0A644ULQ8_9ZZZZ</name>
<keyword evidence="1 4" id="KW-0456">Lyase</keyword>
<dbReference type="EC" id="4.2.1.126" evidence="4"/>
<dbReference type="GO" id="GO:0046348">
    <property type="term" value="P:amino sugar catabolic process"/>
    <property type="evidence" value="ECO:0007669"/>
    <property type="project" value="InterPro"/>
</dbReference>
<dbReference type="PANTHER" id="PTHR10088">
    <property type="entry name" value="GLUCOKINASE REGULATORY PROTEIN"/>
    <property type="match status" value="1"/>
</dbReference>
<protein>
    <submittedName>
        <fullName evidence="4">N-acetylmuramic acid 6-phosphate etherase</fullName>
        <ecNumber evidence="4">4.2.1.126</ecNumber>
    </submittedName>
</protein>
<dbReference type="NCBIfam" id="TIGR00274">
    <property type="entry name" value="N-acetylmuramic acid 6-phosphate etherase"/>
    <property type="match status" value="1"/>
</dbReference>
<dbReference type="Gene3D" id="3.40.50.10490">
    <property type="entry name" value="Glucose-6-phosphate isomerase like protein, domain 1"/>
    <property type="match status" value="1"/>
</dbReference>
<dbReference type="GO" id="GO:0016835">
    <property type="term" value="F:carbon-oxygen lyase activity"/>
    <property type="evidence" value="ECO:0007669"/>
    <property type="project" value="InterPro"/>
</dbReference>
<dbReference type="NCBIfam" id="NF009222">
    <property type="entry name" value="PRK12570.1"/>
    <property type="match status" value="1"/>
</dbReference>
<dbReference type="InterPro" id="IPR005488">
    <property type="entry name" value="Etherase_MurQ"/>
</dbReference>
<dbReference type="FunFam" id="3.40.50.10490:FF:000014">
    <property type="entry name" value="N-acetylmuramic acid 6-phosphate etherase"/>
    <property type="match status" value="1"/>
</dbReference>
<gene>
    <name evidence="4" type="primary">murQ_1</name>
    <name evidence="4" type="ORF">SDC9_25742</name>
</gene>
<dbReference type="Gene3D" id="1.10.8.1080">
    <property type="match status" value="1"/>
</dbReference>
<feature type="domain" description="SIS" evidence="3">
    <location>
        <begin position="50"/>
        <end position="213"/>
    </location>
</feature>
<proteinExistence type="inferred from homology"/>
<evidence type="ECO:0000313" key="4">
    <source>
        <dbReference type="EMBL" id="MPL79855.1"/>
    </source>
</evidence>
<accession>A0A644ULQ8</accession>
<dbReference type="PANTHER" id="PTHR10088:SF4">
    <property type="entry name" value="GLUCOKINASE REGULATORY PROTEIN"/>
    <property type="match status" value="1"/>
</dbReference>
<dbReference type="InterPro" id="IPR005486">
    <property type="entry name" value="Glucokinase_regulatory_CS"/>
</dbReference>